<dbReference type="SMART" id="SM00980">
    <property type="entry name" value="THAP"/>
    <property type="match status" value="1"/>
</dbReference>
<dbReference type="GO" id="GO:0008270">
    <property type="term" value="F:zinc ion binding"/>
    <property type="evidence" value="ECO:0007669"/>
    <property type="project" value="UniProtKB-KW"/>
</dbReference>
<dbReference type="PANTHER" id="PTHR46600">
    <property type="entry name" value="THAP DOMAIN-CONTAINING"/>
    <property type="match status" value="1"/>
</dbReference>
<evidence type="ECO:0000256" key="7">
    <source>
        <dbReference type="ARBA" id="ARBA00023054"/>
    </source>
</evidence>
<evidence type="ECO:0000256" key="12">
    <source>
        <dbReference type="PROSITE-ProRule" id="PRU00309"/>
    </source>
</evidence>
<dbReference type="RefSeq" id="XP_003243949.1">
    <property type="nucleotide sequence ID" value="XM_003243901.3"/>
</dbReference>
<dbReference type="AlphaFoldDB" id="A0A8R1W9F2"/>
<dbReference type="PANTHER" id="PTHR46600:SF1">
    <property type="entry name" value="THAP DOMAIN-CONTAINING PROTEIN 1"/>
    <property type="match status" value="1"/>
</dbReference>
<dbReference type="Pfam" id="PF05485">
    <property type="entry name" value="THAP"/>
    <property type="match status" value="1"/>
</dbReference>
<proteinExistence type="inferred from homology"/>
<evidence type="ECO:0000256" key="11">
    <source>
        <dbReference type="ARBA" id="ARBA00023306"/>
    </source>
</evidence>
<dbReference type="EnsemblMetazoa" id="XM_003243901.4">
    <property type="protein sequence ID" value="XP_003243949.1"/>
    <property type="gene ID" value="LOC100574211"/>
</dbReference>
<reference evidence="15" key="2">
    <citation type="submission" date="2022-06" db="UniProtKB">
        <authorList>
            <consortium name="EnsemblMetazoa"/>
        </authorList>
    </citation>
    <scope>IDENTIFICATION</scope>
</reference>
<dbReference type="InterPro" id="IPR038441">
    <property type="entry name" value="THAP_Znf_sf"/>
</dbReference>
<keyword evidence="11" id="KW-0131">Cell cycle</keyword>
<reference evidence="16" key="1">
    <citation type="submission" date="2010-06" db="EMBL/GenBank/DDBJ databases">
        <authorList>
            <person name="Jiang H."/>
            <person name="Abraham K."/>
            <person name="Ali S."/>
            <person name="Alsbrooks S.L."/>
            <person name="Anim B.N."/>
            <person name="Anosike U.S."/>
            <person name="Attaway T."/>
            <person name="Bandaranaike D.P."/>
            <person name="Battles P.K."/>
            <person name="Bell S.N."/>
            <person name="Bell A.V."/>
            <person name="Beltran B."/>
            <person name="Bickham C."/>
            <person name="Bustamante Y."/>
            <person name="Caleb T."/>
            <person name="Canada A."/>
            <person name="Cardenas V."/>
            <person name="Carter K."/>
            <person name="Chacko J."/>
            <person name="Chandrabose M.N."/>
            <person name="Chavez D."/>
            <person name="Chavez A."/>
            <person name="Chen L."/>
            <person name="Chu H.-S."/>
            <person name="Claassen K.J."/>
            <person name="Cockrell R."/>
            <person name="Collins M."/>
            <person name="Cooper J.A."/>
            <person name="Cree A."/>
            <person name="Curry S.M."/>
            <person name="Da Y."/>
            <person name="Dao M.D."/>
            <person name="Das B."/>
            <person name="Davila M.-L."/>
            <person name="Davy-Carroll L."/>
            <person name="Denson S."/>
            <person name="Dinh H."/>
            <person name="Ebong V.E."/>
            <person name="Edwards J.R."/>
            <person name="Egan A."/>
            <person name="El-Daye J."/>
            <person name="Escobedo L."/>
            <person name="Fernandez S."/>
            <person name="Fernando P.R."/>
            <person name="Flagg N."/>
            <person name="Forbes L.D."/>
            <person name="Fowler R.G."/>
            <person name="Fu Q."/>
            <person name="Gabisi R.A."/>
            <person name="Ganer J."/>
            <person name="Garbino Pronczuk A."/>
            <person name="Garcia R.M."/>
            <person name="Garner T."/>
            <person name="Garrett T.E."/>
            <person name="Gonzalez D.A."/>
            <person name="Hamid H."/>
            <person name="Hawkins E.S."/>
            <person name="Hirani K."/>
            <person name="Hogues M.E."/>
            <person name="Hollins B."/>
            <person name="Hsiao C.-H."/>
            <person name="Jabil R."/>
            <person name="James M.L."/>
            <person name="Jhangiani S.N."/>
            <person name="Johnson B."/>
            <person name="Johnson Q."/>
            <person name="Joshi V."/>
            <person name="Kalu J.B."/>
            <person name="Kam C."/>
            <person name="Kashfia A."/>
            <person name="Keebler J."/>
            <person name="Kisamo H."/>
            <person name="Kovar C.L."/>
            <person name="Lago L.A."/>
            <person name="Lai C.-Y."/>
            <person name="Laidlaw J."/>
            <person name="Lara F."/>
            <person name="Le T.-K."/>
            <person name="Lee S.L."/>
            <person name="Legall F.H."/>
            <person name="Lemon S.J."/>
            <person name="Lewis L.R."/>
            <person name="Li B."/>
            <person name="Liu Y."/>
            <person name="Liu Y.-S."/>
            <person name="Lopez J."/>
            <person name="Lozado R.J."/>
            <person name="Lu J."/>
            <person name="Madu R.C."/>
            <person name="Maheshwari M."/>
            <person name="Maheshwari R."/>
            <person name="Malloy K."/>
            <person name="Martinez E."/>
            <person name="Mathew T."/>
            <person name="Mercado I.C."/>
            <person name="Mercado C."/>
            <person name="Meyer B."/>
            <person name="Montgomery K."/>
            <person name="Morgan M.B."/>
            <person name="Munidasa M."/>
            <person name="Nazareth L.V."/>
            <person name="Nelson J."/>
            <person name="Ng B.M."/>
            <person name="Nguyen N.B."/>
            <person name="Nguyen P.Q."/>
            <person name="Nguyen T."/>
            <person name="Obregon M."/>
            <person name="Okwuonu G.O."/>
            <person name="Onwere C.G."/>
            <person name="Orozco G."/>
            <person name="Parra A."/>
            <person name="Patel S."/>
            <person name="Patil S."/>
            <person name="Perez A."/>
            <person name="Perez Y."/>
            <person name="Pham C."/>
            <person name="Primus E.L."/>
            <person name="Pu L.-L."/>
            <person name="Puazo M."/>
            <person name="Qin X."/>
            <person name="Quiroz J.B."/>
            <person name="Reese J."/>
            <person name="Richards S."/>
            <person name="Rives C.M."/>
            <person name="Robberts R."/>
            <person name="Ruiz S.J."/>
            <person name="Ruiz M.J."/>
            <person name="Santibanez J."/>
            <person name="Schneider B.W."/>
            <person name="Sisson I."/>
            <person name="Smith M."/>
            <person name="Sodergren E."/>
            <person name="Song X.-Z."/>
            <person name="Song B.B."/>
            <person name="Summersgill H."/>
            <person name="Thelus R."/>
            <person name="Thornton R.D."/>
            <person name="Trejos Z.Y."/>
            <person name="Usmani K."/>
            <person name="Vattathil S."/>
            <person name="Villasana D."/>
            <person name="Walker D.L."/>
            <person name="Wang S."/>
            <person name="Wang K."/>
            <person name="White C.S."/>
            <person name="Williams A.C."/>
            <person name="Williamson J."/>
            <person name="Wilson K."/>
            <person name="Woghiren I.O."/>
            <person name="Woodworth J.R."/>
            <person name="Worley K.C."/>
            <person name="Wright R.A."/>
            <person name="Wu W."/>
            <person name="Young L."/>
            <person name="Zhang L."/>
            <person name="Zhang J."/>
            <person name="Zhu Y."/>
            <person name="Muzny D.M."/>
            <person name="Weinstock G."/>
            <person name="Gibbs R.A."/>
        </authorList>
    </citation>
    <scope>NUCLEOTIDE SEQUENCE [LARGE SCALE GENOMIC DNA]</scope>
    <source>
        <strain evidence="16">LSR1</strain>
    </source>
</reference>
<dbReference type="SUPFAM" id="SSF57716">
    <property type="entry name" value="Glucocorticoid receptor-like (DNA-binding domain)"/>
    <property type="match status" value="1"/>
</dbReference>
<organism evidence="15 16">
    <name type="scientific">Acyrthosiphon pisum</name>
    <name type="common">Pea aphid</name>
    <dbReference type="NCBI Taxonomy" id="7029"/>
    <lineage>
        <taxon>Eukaryota</taxon>
        <taxon>Metazoa</taxon>
        <taxon>Ecdysozoa</taxon>
        <taxon>Arthropoda</taxon>
        <taxon>Hexapoda</taxon>
        <taxon>Insecta</taxon>
        <taxon>Pterygota</taxon>
        <taxon>Neoptera</taxon>
        <taxon>Paraneoptera</taxon>
        <taxon>Hemiptera</taxon>
        <taxon>Sternorrhyncha</taxon>
        <taxon>Aphidomorpha</taxon>
        <taxon>Aphidoidea</taxon>
        <taxon>Aphididae</taxon>
        <taxon>Macrosiphini</taxon>
        <taxon>Acyrthosiphon</taxon>
    </lineage>
</organism>
<evidence type="ECO:0000313" key="16">
    <source>
        <dbReference type="Proteomes" id="UP000007819"/>
    </source>
</evidence>
<keyword evidence="4 12" id="KW-0863">Zinc-finger</keyword>
<evidence type="ECO:0000256" key="1">
    <source>
        <dbReference type="ARBA" id="ARBA00004642"/>
    </source>
</evidence>
<protein>
    <recommendedName>
        <fullName evidence="14">THAP-type domain-containing protein</fullName>
    </recommendedName>
</protein>
<comment type="similarity">
    <text evidence="2">Belongs to the THAP1 family.</text>
</comment>
<evidence type="ECO:0000256" key="3">
    <source>
        <dbReference type="ARBA" id="ARBA00022723"/>
    </source>
</evidence>
<evidence type="ECO:0000256" key="4">
    <source>
        <dbReference type="ARBA" id="ARBA00022771"/>
    </source>
</evidence>
<keyword evidence="5" id="KW-0862">Zinc</keyword>
<name>A0A8R1W9F2_ACYPI</name>
<evidence type="ECO:0000256" key="10">
    <source>
        <dbReference type="ARBA" id="ARBA00023242"/>
    </source>
</evidence>
<evidence type="ECO:0000256" key="6">
    <source>
        <dbReference type="ARBA" id="ARBA00023015"/>
    </source>
</evidence>
<feature type="domain" description="THAP-type" evidence="14">
    <location>
        <begin position="1"/>
        <end position="88"/>
    </location>
</feature>
<dbReference type="InterPro" id="IPR026516">
    <property type="entry name" value="THAP1/10"/>
</dbReference>
<dbReference type="Gene3D" id="6.20.210.20">
    <property type="entry name" value="THAP domain"/>
    <property type="match status" value="1"/>
</dbReference>
<feature type="coiled-coil region" evidence="13">
    <location>
        <begin position="350"/>
        <end position="380"/>
    </location>
</feature>
<evidence type="ECO:0000256" key="2">
    <source>
        <dbReference type="ARBA" id="ARBA00006177"/>
    </source>
</evidence>
<dbReference type="PROSITE" id="PS50950">
    <property type="entry name" value="ZF_THAP"/>
    <property type="match status" value="1"/>
</dbReference>
<keyword evidence="6" id="KW-0805">Transcription regulation</keyword>
<dbReference type="GO" id="GO:0005654">
    <property type="term" value="C:nucleoplasm"/>
    <property type="evidence" value="ECO:0007669"/>
    <property type="project" value="UniProtKB-SubCell"/>
</dbReference>
<keyword evidence="8 12" id="KW-0238">DNA-binding</keyword>
<dbReference type="Proteomes" id="UP000007819">
    <property type="component" value="Chromosome A1"/>
</dbReference>
<evidence type="ECO:0000256" key="13">
    <source>
        <dbReference type="SAM" id="Coils"/>
    </source>
</evidence>
<dbReference type="KEGG" id="api:100574211"/>
<dbReference type="GeneID" id="100574211"/>
<dbReference type="GO" id="GO:0043565">
    <property type="term" value="F:sequence-specific DNA binding"/>
    <property type="evidence" value="ECO:0007669"/>
    <property type="project" value="InterPro"/>
</dbReference>
<evidence type="ECO:0000256" key="8">
    <source>
        <dbReference type="ARBA" id="ARBA00023125"/>
    </source>
</evidence>
<dbReference type="SMART" id="SM00692">
    <property type="entry name" value="DM3"/>
    <property type="match status" value="1"/>
</dbReference>
<keyword evidence="10" id="KW-0539">Nucleus</keyword>
<comment type="subcellular location">
    <subcellularLocation>
        <location evidence="1">Nucleus</location>
        <location evidence="1">Nucleoplasm</location>
    </subcellularLocation>
</comment>
<sequence>MRCCVASCKTNKSKATKISLFGIPKTDALRLDWEKALGVFFKTSSRVCRDHFKEEDIIDTWVSGKGLTKYTISLKKPTLRKGAIPIPIRTASPISQNFDSSVAQVKVPKEFEVLVSNINNDHCYYSGKGNTTKITSPSHDTLPSPEIEVHPISHFKDILNQIDVLNIPEKWYYDKHTTKKIKMISFHKLGPYRDDFTRSIEKQLVLTEDLQLLLFAYNKKITTSDIGNISEVNTINTYEKLLSILKQFDETLVCQGALPSKPFDDVNSSYGYQFVESYGMWRHIKCCTILTKDNSQKSNICIWCKRLWYIIKNRKLRLKNNQTIRVFFSPNQQKKLKQIKAQKMLMRKKYSRATKRIIFLQNKLKEIKKKTKEITQSRLEELLDQDSLNMSMYQPELLYESDD</sequence>
<evidence type="ECO:0000256" key="9">
    <source>
        <dbReference type="ARBA" id="ARBA00023163"/>
    </source>
</evidence>
<dbReference type="InterPro" id="IPR006612">
    <property type="entry name" value="THAP_Znf"/>
</dbReference>
<keyword evidence="9" id="KW-0804">Transcription</keyword>
<keyword evidence="16" id="KW-1185">Reference proteome</keyword>
<evidence type="ECO:0000313" key="15">
    <source>
        <dbReference type="EnsemblMetazoa" id="XP_003243949.1"/>
    </source>
</evidence>
<keyword evidence="3" id="KW-0479">Metal-binding</keyword>
<evidence type="ECO:0000259" key="14">
    <source>
        <dbReference type="PROSITE" id="PS50950"/>
    </source>
</evidence>
<evidence type="ECO:0000256" key="5">
    <source>
        <dbReference type="ARBA" id="ARBA00022833"/>
    </source>
</evidence>
<dbReference type="OrthoDB" id="6616575at2759"/>
<keyword evidence="7 13" id="KW-0175">Coiled coil</keyword>
<accession>A0A8R1W9F2</accession>